<proteinExistence type="predicted"/>
<evidence type="ECO:0000313" key="2">
    <source>
        <dbReference type="Proteomes" id="UP000186914"/>
    </source>
</evidence>
<dbReference type="RefSeq" id="WP_076427773.1">
    <property type="nucleotide sequence ID" value="NZ_FTNO01000001.1"/>
</dbReference>
<organism evidence="1 2">
    <name type="scientific">Haladaptatus litoreus</name>
    <dbReference type="NCBI Taxonomy" id="553468"/>
    <lineage>
        <taxon>Archaea</taxon>
        <taxon>Methanobacteriati</taxon>
        <taxon>Methanobacteriota</taxon>
        <taxon>Stenosarchaea group</taxon>
        <taxon>Halobacteria</taxon>
        <taxon>Halobacteriales</taxon>
        <taxon>Haladaptataceae</taxon>
        <taxon>Haladaptatus</taxon>
    </lineage>
</organism>
<keyword evidence="2" id="KW-1185">Reference proteome</keyword>
<gene>
    <name evidence="1" type="ORF">SAMN05421858_0579</name>
</gene>
<reference evidence="2" key="1">
    <citation type="submission" date="2017-01" db="EMBL/GenBank/DDBJ databases">
        <authorList>
            <person name="Varghese N."/>
            <person name="Submissions S."/>
        </authorList>
    </citation>
    <scope>NUCLEOTIDE SEQUENCE [LARGE SCALE GENOMIC DNA]</scope>
    <source>
        <strain evidence="2">CGMCC 1.7737</strain>
    </source>
</reference>
<dbReference type="OrthoDB" id="248448at2157"/>
<accession>A0A1N6W2X0</accession>
<protein>
    <submittedName>
        <fullName evidence="1">Uncharacterized protein</fullName>
    </submittedName>
</protein>
<dbReference type="Proteomes" id="UP000186914">
    <property type="component" value="Unassembled WGS sequence"/>
</dbReference>
<dbReference type="EMBL" id="FTNO01000001">
    <property type="protein sequence ID" value="SIQ84342.1"/>
    <property type="molecule type" value="Genomic_DNA"/>
</dbReference>
<evidence type="ECO:0000313" key="1">
    <source>
        <dbReference type="EMBL" id="SIQ84342.1"/>
    </source>
</evidence>
<name>A0A1N6W2X0_9EURY</name>
<sequence>MSGIRKSPEIPQSVPKLEAELIRDAYETAQRGRRPGDDRAEDGTAIDLSDAEQQDFYRRMLDIGVSKETLSELGFDNAE</sequence>
<dbReference type="AlphaFoldDB" id="A0A1N6W2X0"/>